<accession>A0A239GCF0</accession>
<name>A0A239GCF0_9NOCA</name>
<gene>
    <name evidence="1" type="ORF">SAMN05421642_104171</name>
</gene>
<dbReference type="EMBL" id="FZOW01000004">
    <property type="protein sequence ID" value="SNS66847.1"/>
    <property type="molecule type" value="Genomic_DNA"/>
</dbReference>
<reference evidence="2" key="1">
    <citation type="submission" date="2017-06" db="EMBL/GenBank/DDBJ databases">
        <authorList>
            <person name="Varghese N."/>
            <person name="Submissions S."/>
        </authorList>
    </citation>
    <scope>NUCLEOTIDE SEQUENCE [LARGE SCALE GENOMIC DNA]</scope>
    <source>
        <strain evidence="2">JCM 23211</strain>
    </source>
</reference>
<dbReference type="AlphaFoldDB" id="A0A239GCF0"/>
<evidence type="ECO:0000313" key="2">
    <source>
        <dbReference type="Proteomes" id="UP000198327"/>
    </source>
</evidence>
<dbReference type="SUPFAM" id="SSF53850">
    <property type="entry name" value="Periplasmic binding protein-like II"/>
    <property type="match status" value="1"/>
</dbReference>
<dbReference type="Gene3D" id="3.10.105.10">
    <property type="entry name" value="Dipeptide-binding Protein, Domain 3"/>
    <property type="match status" value="1"/>
</dbReference>
<evidence type="ECO:0000313" key="1">
    <source>
        <dbReference type="EMBL" id="SNS66847.1"/>
    </source>
</evidence>
<organism evidence="1 2">
    <name type="scientific">Rhodococcoides kyotonense</name>
    <dbReference type="NCBI Taxonomy" id="398843"/>
    <lineage>
        <taxon>Bacteria</taxon>
        <taxon>Bacillati</taxon>
        <taxon>Actinomycetota</taxon>
        <taxon>Actinomycetes</taxon>
        <taxon>Mycobacteriales</taxon>
        <taxon>Nocardiaceae</taxon>
        <taxon>Rhodococcoides</taxon>
    </lineage>
</organism>
<dbReference type="Gene3D" id="3.40.190.10">
    <property type="entry name" value="Periplasmic binding protein-like II"/>
    <property type="match status" value="1"/>
</dbReference>
<proteinExistence type="predicted"/>
<sequence>MASAAVVVTGILSAQLATNDPEARKELLQRAQQLVADNGLLIPTIELSQAIGAGPGVHDLEFEASARLQFFDTWVG</sequence>
<protein>
    <submittedName>
        <fullName evidence="1">Peptide/nickel transport system substrate-binding protein</fullName>
    </submittedName>
</protein>
<keyword evidence="2" id="KW-1185">Reference proteome</keyword>
<dbReference type="Proteomes" id="UP000198327">
    <property type="component" value="Unassembled WGS sequence"/>
</dbReference>